<reference evidence="1" key="1">
    <citation type="journal article" date="2016" name="Front. Cell. Infect. Microbiol.">
        <title>Evolution and Diversity of the Antimicrobial Resistance Associated Mobilome in Streptococcus suis: A Probable Mobile Genetic Elements Reservoir for Other Streptococci.</title>
        <authorList>
            <person name="Huang J."/>
            <person name="Ma J."/>
            <person name="Shang K."/>
            <person name="Hu X."/>
            <person name="Liang Y."/>
            <person name="Li D."/>
            <person name="Wu Z."/>
            <person name="Dai L."/>
            <person name="Chen L."/>
            <person name="Wang L."/>
        </authorList>
    </citation>
    <scope>NUCLEOTIDE SEQUENCE</scope>
    <source>
        <strain evidence="1">JH1308</strain>
    </source>
</reference>
<name>A0A1X9I2K7_STRSU</name>
<sequence length="52" mass="5966">MVKSLMGVSPAVLLRWQPERSEVSLSLFVVMADREPLYFIANNFRSYHGVSH</sequence>
<organism evidence="1">
    <name type="scientific">Streptococcus suis</name>
    <dbReference type="NCBI Taxonomy" id="1307"/>
    <lineage>
        <taxon>Bacteria</taxon>
        <taxon>Bacillati</taxon>
        <taxon>Bacillota</taxon>
        <taxon>Bacilli</taxon>
        <taxon>Lactobacillales</taxon>
        <taxon>Streptococcaceae</taxon>
        <taxon>Streptococcus</taxon>
    </lineage>
</organism>
<protein>
    <submittedName>
        <fullName evidence="1">Uncharacterized protein</fullName>
    </submittedName>
</protein>
<proteinExistence type="predicted"/>
<accession>A0A1X9I2K7</accession>
<dbReference type="AlphaFoldDB" id="A0A1X9I2K7"/>
<evidence type="ECO:0000313" key="1">
    <source>
        <dbReference type="EMBL" id="ANJ64365.1"/>
    </source>
</evidence>
<dbReference type="EMBL" id="KX077886">
    <property type="protein sequence ID" value="ANJ64365.1"/>
    <property type="molecule type" value="Genomic_DNA"/>
</dbReference>